<dbReference type="GO" id="GO:0005886">
    <property type="term" value="C:plasma membrane"/>
    <property type="evidence" value="ECO:0007669"/>
    <property type="project" value="TreeGrafter"/>
</dbReference>
<evidence type="ECO:0000256" key="8">
    <source>
        <dbReference type="SAM" id="Phobius"/>
    </source>
</evidence>
<keyword evidence="4" id="KW-0479">Metal-binding</keyword>
<dbReference type="PANTHER" id="PTHR11733:SF167">
    <property type="entry name" value="FI17812P1-RELATED"/>
    <property type="match status" value="1"/>
</dbReference>
<dbReference type="GO" id="GO:0004222">
    <property type="term" value="F:metalloendopeptidase activity"/>
    <property type="evidence" value="ECO:0007669"/>
    <property type="project" value="InterPro"/>
</dbReference>
<organism evidence="11">
    <name type="scientific">Guillardia theta (strain CCMP2712)</name>
    <name type="common">Cryptophyte</name>
    <dbReference type="NCBI Taxonomy" id="905079"/>
    <lineage>
        <taxon>Eukaryota</taxon>
        <taxon>Cryptophyceae</taxon>
        <taxon>Pyrenomonadales</taxon>
        <taxon>Geminigeraceae</taxon>
        <taxon>Guillardia</taxon>
    </lineage>
</organism>
<evidence type="ECO:0000313" key="11">
    <source>
        <dbReference type="EMBL" id="EKX52127.1"/>
    </source>
</evidence>
<dbReference type="InterPro" id="IPR042089">
    <property type="entry name" value="Peptidase_M13_dom_2"/>
</dbReference>
<evidence type="ECO:0000256" key="3">
    <source>
        <dbReference type="ARBA" id="ARBA00022670"/>
    </source>
</evidence>
<dbReference type="InterPro" id="IPR018497">
    <property type="entry name" value="Peptidase_M13_C"/>
</dbReference>
<dbReference type="AlphaFoldDB" id="L1JUN5"/>
<dbReference type="OrthoDB" id="6475849at2759"/>
<evidence type="ECO:0000256" key="2">
    <source>
        <dbReference type="ARBA" id="ARBA00007357"/>
    </source>
</evidence>
<reference evidence="13" key="2">
    <citation type="submission" date="2012-11" db="EMBL/GenBank/DDBJ databases">
        <authorList>
            <person name="Kuo A."/>
            <person name="Curtis B.A."/>
            <person name="Tanifuji G."/>
            <person name="Burki F."/>
            <person name="Gruber A."/>
            <person name="Irimia M."/>
            <person name="Maruyama S."/>
            <person name="Arias M.C."/>
            <person name="Ball S.G."/>
            <person name="Gile G.H."/>
            <person name="Hirakawa Y."/>
            <person name="Hopkins J.F."/>
            <person name="Rensing S.A."/>
            <person name="Schmutz J."/>
            <person name="Symeonidi A."/>
            <person name="Elias M."/>
            <person name="Eveleigh R.J."/>
            <person name="Herman E.K."/>
            <person name="Klute M.J."/>
            <person name="Nakayama T."/>
            <person name="Obornik M."/>
            <person name="Reyes-Prieto A."/>
            <person name="Armbrust E.V."/>
            <person name="Aves S.J."/>
            <person name="Beiko R.G."/>
            <person name="Coutinho P."/>
            <person name="Dacks J.B."/>
            <person name="Durnford D.G."/>
            <person name="Fast N.M."/>
            <person name="Green B.R."/>
            <person name="Grisdale C."/>
            <person name="Hempe F."/>
            <person name="Henrissat B."/>
            <person name="Hoppner M.P."/>
            <person name="Ishida K.-I."/>
            <person name="Kim E."/>
            <person name="Koreny L."/>
            <person name="Kroth P.G."/>
            <person name="Liu Y."/>
            <person name="Malik S.-B."/>
            <person name="Maier U.G."/>
            <person name="McRose D."/>
            <person name="Mock T."/>
            <person name="Neilson J.A."/>
            <person name="Onodera N.T."/>
            <person name="Poole A.M."/>
            <person name="Pritham E.J."/>
            <person name="Richards T.A."/>
            <person name="Rocap G."/>
            <person name="Roy S.W."/>
            <person name="Sarai C."/>
            <person name="Schaack S."/>
            <person name="Shirato S."/>
            <person name="Slamovits C.H."/>
            <person name="Spencer D.F."/>
            <person name="Suzuki S."/>
            <person name="Worden A.Z."/>
            <person name="Zauner S."/>
            <person name="Barry K."/>
            <person name="Bell C."/>
            <person name="Bharti A.K."/>
            <person name="Crow J.A."/>
            <person name="Grimwood J."/>
            <person name="Kramer R."/>
            <person name="Lindquist E."/>
            <person name="Lucas S."/>
            <person name="Salamov A."/>
            <person name="McFadden G.I."/>
            <person name="Lane C.E."/>
            <person name="Keeling P.J."/>
            <person name="Gray M.W."/>
            <person name="Grigoriev I.V."/>
            <person name="Archibald J.M."/>
        </authorList>
    </citation>
    <scope>NUCLEOTIDE SEQUENCE</scope>
    <source>
        <strain evidence="13">CCMP2712</strain>
    </source>
</reference>
<evidence type="ECO:0000256" key="5">
    <source>
        <dbReference type="ARBA" id="ARBA00022801"/>
    </source>
</evidence>
<dbReference type="Pfam" id="PF01431">
    <property type="entry name" value="Peptidase_M13"/>
    <property type="match status" value="1"/>
</dbReference>
<feature type="transmembrane region" description="Helical" evidence="8">
    <location>
        <begin position="30"/>
        <end position="55"/>
    </location>
</feature>
<keyword evidence="8" id="KW-1133">Transmembrane helix</keyword>
<dbReference type="eggNOG" id="KOG3624">
    <property type="taxonomic scope" value="Eukaryota"/>
</dbReference>
<dbReference type="Gene3D" id="3.40.390.10">
    <property type="entry name" value="Collagenase (Catalytic Domain)"/>
    <property type="match status" value="1"/>
</dbReference>
<dbReference type="Pfam" id="PF05649">
    <property type="entry name" value="Peptidase_M13_N"/>
    <property type="match status" value="1"/>
</dbReference>
<gene>
    <name evidence="11" type="ORF">GUITHDRAFT_161315</name>
</gene>
<dbReference type="Proteomes" id="UP000011087">
    <property type="component" value="Unassembled WGS sequence"/>
</dbReference>
<dbReference type="PROSITE" id="PS51885">
    <property type="entry name" value="NEPRILYSIN"/>
    <property type="match status" value="1"/>
</dbReference>
<keyword evidence="5" id="KW-0378">Hydrolase</keyword>
<dbReference type="EnsemblProtists" id="EKX52127">
    <property type="protein sequence ID" value="EKX52127"/>
    <property type="gene ID" value="GUITHDRAFT_161315"/>
</dbReference>
<evidence type="ECO:0000256" key="4">
    <source>
        <dbReference type="ARBA" id="ARBA00022723"/>
    </source>
</evidence>
<proteinExistence type="inferred from homology"/>
<dbReference type="HOGENOM" id="CLU_006187_8_0_1"/>
<dbReference type="Gene3D" id="1.10.1380.10">
    <property type="entry name" value="Neutral endopeptidase , domain2"/>
    <property type="match status" value="1"/>
</dbReference>
<dbReference type="GO" id="GO:0016485">
    <property type="term" value="P:protein processing"/>
    <property type="evidence" value="ECO:0007669"/>
    <property type="project" value="TreeGrafter"/>
</dbReference>
<dbReference type="GO" id="GO:0046872">
    <property type="term" value="F:metal ion binding"/>
    <property type="evidence" value="ECO:0007669"/>
    <property type="project" value="UniProtKB-KW"/>
</dbReference>
<comment type="similarity">
    <text evidence="2">Belongs to the peptidase M13 family.</text>
</comment>
<evidence type="ECO:0000259" key="9">
    <source>
        <dbReference type="Pfam" id="PF01431"/>
    </source>
</evidence>
<keyword evidence="6" id="KW-0862">Zinc</keyword>
<dbReference type="PRINTS" id="PR00786">
    <property type="entry name" value="NEPRILYSIN"/>
</dbReference>
<protein>
    <submittedName>
        <fullName evidence="11 12">Uncharacterized protein</fullName>
    </submittedName>
</protein>
<dbReference type="SUPFAM" id="SSF55486">
    <property type="entry name" value="Metalloproteases ('zincins'), catalytic domain"/>
    <property type="match status" value="1"/>
</dbReference>
<comment type="cofactor">
    <cofactor evidence="1">
        <name>Zn(2+)</name>
        <dbReference type="ChEBI" id="CHEBI:29105"/>
    </cofactor>
</comment>
<evidence type="ECO:0000313" key="13">
    <source>
        <dbReference type="Proteomes" id="UP000011087"/>
    </source>
</evidence>
<sequence>MAGEDRYGTFVPEDVPIYSKQGQKIWRRRLAWFFGIAVCFCGFVFVVIQVSKYFLKSWNPSNKSMLPASSQLFPADMTQLMDNSASPCDNFYEYACGNFIKNHKLNPDQLEFAHAWDGVERNNTRRLLPIIANSDSNAGVFYRSCMNTSAINALGISPLMPFIKQVHAVKDLVSLTVVVYWWHKANVVVFYDWSVESNPDKPEESALYLMQGGITFPSPNFYISSEPSMKLKREGYKRVATDVLTKVCKIMPECDVATWPKVAAERSLEVETALAERFASAQEQRVERAQPYDIEELEKLCPALHLKRFINAMAGTYHSQADTIADKITIMIRNSPYFESMNKYLVKADLDSIKAYLLFRLAFVLGADMDKEMEDTGFMLQRIVTGQVKKVPRWKKCMHAAINALPDDVGKLFVNNFFSTKRKMAAEHMLMRLKLAFKDDLLRVDWMQNSTKQAALEKLHVMFFAIGRPSYWNYYNGVYLVDDKYLWNGLQLSEWYIQHSFKRLTRKTDPHRWGSTSPTMVDAFYSYTANGLYVPAGILQEPFFSASYPLARNFGALGGILGHEITHGFDDQGRKFGGRGTLANWWTMSDSRRFEEKARCIEHFYSSFKVEGRHVNGLLTLGENIADMGGVKISYEALQAVMQEKYHRKSTKDEDKLFFLSWAQNWCTVERKRAEELQLFTDEHSPNKLRVNGPLMNFESFAEAYSCPAGSYMSPRQRCNMW</sequence>
<accession>L1JUN5</accession>
<dbReference type="InterPro" id="IPR000718">
    <property type="entry name" value="Peptidase_M13"/>
</dbReference>
<name>L1JUN5_GUITC</name>
<dbReference type="PaxDb" id="55529-EKX52127"/>
<dbReference type="OMA" id="GKHRWTA"/>
<evidence type="ECO:0000256" key="7">
    <source>
        <dbReference type="ARBA" id="ARBA00023049"/>
    </source>
</evidence>
<keyword evidence="3" id="KW-0645">Protease</keyword>
<reference evidence="12" key="3">
    <citation type="submission" date="2016-03" db="UniProtKB">
        <authorList>
            <consortium name="EnsemblProtists"/>
        </authorList>
    </citation>
    <scope>IDENTIFICATION</scope>
</reference>
<keyword evidence="8" id="KW-0472">Membrane</keyword>
<feature type="domain" description="Peptidase M13 C-terminal" evidence="9">
    <location>
        <begin position="523"/>
        <end position="720"/>
    </location>
</feature>
<dbReference type="EMBL" id="JH992973">
    <property type="protein sequence ID" value="EKX52127.1"/>
    <property type="molecule type" value="Genomic_DNA"/>
</dbReference>
<dbReference type="InterPro" id="IPR008753">
    <property type="entry name" value="Peptidase_M13_N"/>
</dbReference>
<evidence type="ECO:0000256" key="6">
    <source>
        <dbReference type="ARBA" id="ARBA00022833"/>
    </source>
</evidence>
<feature type="domain" description="Peptidase M13 N-terminal" evidence="10">
    <location>
        <begin position="87"/>
        <end position="469"/>
    </location>
</feature>
<dbReference type="CDD" id="cd08662">
    <property type="entry name" value="M13"/>
    <property type="match status" value="1"/>
</dbReference>
<reference evidence="11 13" key="1">
    <citation type="journal article" date="2012" name="Nature">
        <title>Algal genomes reveal evolutionary mosaicism and the fate of nucleomorphs.</title>
        <authorList>
            <consortium name="DOE Joint Genome Institute"/>
            <person name="Curtis B.A."/>
            <person name="Tanifuji G."/>
            <person name="Burki F."/>
            <person name="Gruber A."/>
            <person name="Irimia M."/>
            <person name="Maruyama S."/>
            <person name="Arias M.C."/>
            <person name="Ball S.G."/>
            <person name="Gile G.H."/>
            <person name="Hirakawa Y."/>
            <person name="Hopkins J.F."/>
            <person name="Kuo A."/>
            <person name="Rensing S.A."/>
            <person name="Schmutz J."/>
            <person name="Symeonidi A."/>
            <person name="Elias M."/>
            <person name="Eveleigh R.J."/>
            <person name="Herman E.K."/>
            <person name="Klute M.J."/>
            <person name="Nakayama T."/>
            <person name="Obornik M."/>
            <person name="Reyes-Prieto A."/>
            <person name="Armbrust E.V."/>
            <person name="Aves S.J."/>
            <person name="Beiko R.G."/>
            <person name="Coutinho P."/>
            <person name="Dacks J.B."/>
            <person name="Durnford D.G."/>
            <person name="Fast N.M."/>
            <person name="Green B.R."/>
            <person name="Grisdale C.J."/>
            <person name="Hempel F."/>
            <person name="Henrissat B."/>
            <person name="Hoppner M.P."/>
            <person name="Ishida K."/>
            <person name="Kim E."/>
            <person name="Koreny L."/>
            <person name="Kroth P.G."/>
            <person name="Liu Y."/>
            <person name="Malik S.B."/>
            <person name="Maier U.G."/>
            <person name="McRose D."/>
            <person name="Mock T."/>
            <person name="Neilson J.A."/>
            <person name="Onodera N.T."/>
            <person name="Poole A.M."/>
            <person name="Pritham E.J."/>
            <person name="Richards T.A."/>
            <person name="Rocap G."/>
            <person name="Roy S.W."/>
            <person name="Sarai C."/>
            <person name="Schaack S."/>
            <person name="Shirato S."/>
            <person name="Slamovits C.H."/>
            <person name="Spencer D.F."/>
            <person name="Suzuki S."/>
            <person name="Worden A.Z."/>
            <person name="Zauner S."/>
            <person name="Barry K."/>
            <person name="Bell C."/>
            <person name="Bharti A.K."/>
            <person name="Crow J.A."/>
            <person name="Grimwood J."/>
            <person name="Kramer R."/>
            <person name="Lindquist E."/>
            <person name="Lucas S."/>
            <person name="Salamov A."/>
            <person name="McFadden G.I."/>
            <person name="Lane C.E."/>
            <person name="Keeling P.J."/>
            <person name="Gray M.W."/>
            <person name="Grigoriev I.V."/>
            <person name="Archibald J.M."/>
        </authorList>
    </citation>
    <scope>NUCLEOTIDE SEQUENCE</scope>
    <source>
        <strain evidence="11 13">CCMP2712</strain>
    </source>
</reference>
<evidence type="ECO:0000256" key="1">
    <source>
        <dbReference type="ARBA" id="ARBA00001947"/>
    </source>
</evidence>
<keyword evidence="7" id="KW-0482">Metalloprotease</keyword>
<dbReference type="InterPro" id="IPR024079">
    <property type="entry name" value="MetalloPept_cat_dom_sf"/>
</dbReference>
<keyword evidence="13" id="KW-1185">Reference proteome</keyword>
<evidence type="ECO:0000259" key="10">
    <source>
        <dbReference type="Pfam" id="PF05649"/>
    </source>
</evidence>
<dbReference type="KEGG" id="gtt:GUITHDRAFT_161315"/>
<evidence type="ECO:0000313" key="12">
    <source>
        <dbReference type="EnsemblProtists" id="EKX52127"/>
    </source>
</evidence>
<keyword evidence="8" id="KW-0812">Transmembrane</keyword>
<dbReference type="PANTHER" id="PTHR11733">
    <property type="entry name" value="ZINC METALLOPROTEASE FAMILY M13 NEPRILYSIN-RELATED"/>
    <property type="match status" value="1"/>
</dbReference>
<dbReference type="RefSeq" id="XP_005839107.1">
    <property type="nucleotide sequence ID" value="XM_005839050.1"/>
</dbReference>
<dbReference type="GeneID" id="17308820"/>